<dbReference type="Proteomes" id="UP000645462">
    <property type="component" value="Unassembled WGS sequence"/>
</dbReference>
<dbReference type="EMBL" id="BMFC01000007">
    <property type="protein sequence ID" value="GGC10127.1"/>
    <property type="molecule type" value="Genomic_DNA"/>
</dbReference>
<protein>
    <recommendedName>
        <fullName evidence="3">Flagellar assembly protein FliH/Type III secretion system HrpE domain-containing protein</fullName>
    </recommendedName>
</protein>
<name>A0ABQ1KXH7_9RHOB</name>
<gene>
    <name evidence="1" type="ORF">GCM10011363_28490</name>
</gene>
<comment type="caution">
    <text evidence="1">The sequence shown here is derived from an EMBL/GenBank/DDBJ whole genome shotgun (WGS) entry which is preliminary data.</text>
</comment>
<sequence length="222" mass="23750">MTMANLLFTRDFDAEIDAERHIAECVVPVYGPDELAAAVEAARQEGFAQGLAQGIEDGRAEVGAALEARRAEALEHLLPEIAALIADRATHRACLEAEMAAYMRDVSETILPEVLRSLGHQRIDAEIARIVKRAVGSPALEIRVSTIFADSFAADLASPSDREGPAIRVVPDAALEPSEVRASWRNGRSRYSFPALCRSILALVADVAISPTPKAVAGPNDA</sequence>
<keyword evidence="2" id="KW-1185">Reference proteome</keyword>
<proteinExistence type="predicted"/>
<evidence type="ECO:0008006" key="3">
    <source>
        <dbReference type="Google" id="ProtNLM"/>
    </source>
</evidence>
<organism evidence="1 2">
    <name type="scientific">Marivita lacus</name>
    <dbReference type="NCBI Taxonomy" id="1323742"/>
    <lineage>
        <taxon>Bacteria</taxon>
        <taxon>Pseudomonadati</taxon>
        <taxon>Pseudomonadota</taxon>
        <taxon>Alphaproteobacteria</taxon>
        <taxon>Rhodobacterales</taxon>
        <taxon>Roseobacteraceae</taxon>
        <taxon>Marivita</taxon>
    </lineage>
</organism>
<accession>A0ABQ1KXH7</accession>
<dbReference type="RefSeq" id="WP_188482722.1">
    <property type="nucleotide sequence ID" value="NZ_BMFC01000007.1"/>
</dbReference>
<evidence type="ECO:0000313" key="2">
    <source>
        <dbReference type="Proteomes" id="UP000645462"/>
    </source>
</evidence>
<evidence type="ECO:0000313" key="1">
    <source>
        <dbReference type="EMBL" id="GGC10127.1"/>
    </source>
</evidence>
<reference evidence="2" key="1">
    <citation type="journal article" date="2019" name="Int. J. Syst. Evol. Microbiol.">
        <title>The Global Catalogue of Microorganisms (GCM) 10K type strain sequencing project: providing services to taxonomists for standard genome sequencing and annotation.</title>
        <authorList>
            <consortium name="The Broad Institute Genomics Platform"/>
            <consortium name="The Broad Institute Genome Sequencing Center for Infectious Disease"/>
            <person name="Wu L."/>
            <person name="Ma J."/>
        </authorList>
    </citation>
    <scope>NUCLEOTIDE SEQUENCE [LARGE SCALE GENOMIC DNA]</scope>
    <source>
        <strain evidence="2">CGMCC 1.12478</strain>
    </source>
</reference>